<dbReference type="EMBL" id="JQIM01000007">
    <property type="protein sequence ID" value="KGX17204.1"/>
    <property type="molecule type" value="Genomic_DNA"/>
</dbReference>
<protein>
    <submittedName>
        <fullName evidence="2">5-deoxy-glucuronate isomerase</fullName>
    </submittedName>
</protein>
<dbReference type="PANTHER" id="PTHR39193:SF1">
    <property type="entry name" value="5-DEOXY-GLUCURONATE ISOMERASE"/>
    <property type="match status" value="1"/>
</dbReference>
<name>A0AA40MF49_BURPE</name>
<evidence type="ECO:0000313" key="3">
    <source>
        <dbReference type="Proteomes" id="UP000030475"/>
    </source>
</evidence>
<keyword evidence="1 2" id="KW-0413">Isomerase</keyword>
<dbReference type="GO" id="GO:0008880">
    <property type="term" value="F:glucuronate isomerase activity"/>
    <property type="evidence" value="ECO:0007669"/>
    <property type="project" value="InterPro"/>
</dbReference>
<dbReference type="Proteomes" id="UP000030475">
    <property type="component" value="Unassembled WGS sequence"/>
</dbReference>
<reference evidence="2 3" key="1">
    <citation type="submission" date="2014-08" db="EMBL/GenBank/DDBJ databases">
        <authorList>
            <person name="Bunnell A."/>
            <person name="Chain P.S."/>
            <person name="Chertkov O."/>
            <person name="Currie B.J."/>
            <person name="Daligault H.E."/>
            <person name="Davenport K.W."/>
            <person name="Davis C."/>
            <person name="Gleasner C.D."/>
            <person name="Johnson S.L."/>
            <person name="Kaestli M."/>
            <person name="Koren S."/>
            <person name="Kunde Y.A."/>
            <person name="Mayo M."/>
            <person name="McMurry K.K."/>
            <person name="Price E.P."/>
            <person name="Reitenga K.G."/>
            <person name="Robison R."/>
            <person name="Rosovitz M.J."/>
            <person name="Sarovich D.S."/>
            <person name="Teshima H."/>
        </authorList>
    </citation>
    <scope>NUCLEOTIDE SEQUENCE [LARGE SCALE GENOMIC DNA]</scope>
    <source>
        <strain evidence="2 3">MSHR44</strain>
    </source>
</reference>
<accession>A0AA40MF49</accession>
<proteinExistence type="predicted"/>
<organism evidence="2 3">
    <name type="scientific">Burkholderia pseudomallei</name>
    <name type="common">Pseudomonas pseudomallei</name>
    <dbReference type="NCBI Taxonomy" id="28450"/>
    <lineage>
        <taxon>Bacteria</taxon>
        <taxon>Pseudomonadati</taxon>
        <taxon>Pseudomonadota</taxon>
        <taxon>Betaproteobacteria</taxon>
        <taxon>Burkholderiales</taxon>
        <taxon>Burkholderiaceae</taxon>
        <taxon>Burkholderia</taxon>
        <taxon>pseudomallei group</taxon>
    </lineage>
</organism>
<dbReference type="NCBIfam" id="TIGR04378">
    <property type="entry name" value="myo_inos_iolB"/>
    <property type="match status" value="1"/>
</dbReference>
<dbReference type="Gene3D" id="2.60.120.10">
    <property type="entry name" value="Jelly Rolls"/>
    <property type="match status" value="2"/>
</dbReference>
<dbReference type="InterPro" id="IPR011051">
    <property type="entry name" value="RmlC_Cupin_sf"/>
</dbReference>
<evidence type="ECO:0000256" key="1">
    <source>
        <dbReference type="ARBA" id="ARBA00023235"/>
    </source>
</evidence>
<dbReference type="PIRSF" id="PIRSF036628">
    <property type="entry name" value="IolB"/>
    <property type="match status" value="1"/>
</dbReference>
<dbReference type="InterPro" id="IPR021120">
    <property type="entry name" value="KduI/IolB_isomerase"/>
</dbReference>
<dbReference type="Pfam" id="PF04962">
    <property type="entry name" value="KduI"/>
    <property type="match status" value="1"/>
</dbReference>
<sequence>MSQHFLAVGSAAGLNSLESHSCQHLGFSRLVLGAGETYQGEVPADREMMLVLLSGTARVEVGDTVFERVGKRANVFAGSPHSVYLPRGGRFTVTALTQVDAALPSGPSSLDAAPYEIKPEEVNTGTWGTLNYTRQFREILVQPDGRPASSLIVGETITPSGNWSTYPPHKHEGQSAGEATHEEMYYFRVSTPEGFGIARHYSPERSFDDTHVVRDNTLLSIPYGYHTYAAAPGYTSYYLWFLAGEGRRQGVALDPQHGWAQKVVGML</sequence>
<dbReference type="GO" id="GO:0019310">
    <property type="term" value="P:inositol catabolic process"/>
    <property type="evidence" value="ECO:0007669"/>
    <property type="project" value="InterPro"/>
</dbReference>
<evidence type="ECO:0000313" key="2">
    <source>
        <dbReference type="EMBL" id="KGX17204.1"/>
    </source>
</evidence>
<dbReference type="PANTHER" id="PTHR39193">
    <property type="entry name" value="5-DEOXY-GLUCURONATE ISOMERASE"/>
    <property type="match status" value="1"/>
</dbReference>
<dbReference type="InterPro" id="IPR024203">
    <property type="entry name" value="Deoxy-glucuronate_isom_IolB"/>
</dbReference>
<dbReference type="SUPFAM" id="SSF51182">
    <property type="entry name" value="RmlC-like cupins"/>
    <property type="match status" value="1"/>
</dbReference>
<dbReference type="InterPro" id="IPR014710">
    <property type="entry name" value="RmlC-like_jellyroll"/>
</dbReference>
<dbReference type="RefSeq" id="WP_038740765.1">
    <property type="nucleotide sequence ID" value="NZ_KN323090.1"/>
</dbReference>
<dbReference type="AlphaFoldDB" id="A0AA40MF49"/>
<gene>
    <name evidence="2" type="primary">iolB</name>
    <name evidence="2" type="ORF">Y036_6134</name>
</gene>
<comment type="caution">
    <text evidence="2">The sequence shown here is derived from an EMBL/GenBank/DDBJ whole genome shotgun (WGS) entry which is preliminary data.</text>
</comment>